<dbReference type="AlphaFoldDB" id="A0A8K0R2K3"/>
<dbReference type="OrthoDB" id="10450148at2759"/>
<keyword evidence="1" id="KW-1133">Transmembrane helix</keyword>
<dbReference type="EMBL" id="JAGMVJ010000013">
    <property type="protein sequence ID" value="KAH7083625.1"/>
    <property type="molecule type" value="Genomic_DNA"/>
</dbReference>
<protein>
    <submittedName>
        <fullName evidence="2">Uncharacterized protein</fullName>
    </submittedName>
</protein>
<reference evidence="2" key="1">
    <citation type="journal article" date="2021" name="Nat. Commun.">
        <title>Genetic determinants of endophytism in the Arabidopsis root mycobiome.</title>
        <authorList>
            <person name="Mesny F."/>
            <person name="Miyauchi S."/>
            <person name="Thiergart T."/>
            <person name="Pickel B."/>
            <person name="Atanasova L."/>
            <person name="Karlsson M."/>
            <person name="Huettel B."/>
            <person name="Barry K.W."/>
            <person name="Haridas S."/>
            <person name="Chen C."/>
            <person name="Bauer D."/>
            <person name="Andreopoulos W."/>
            <person name="Pangilinan J."/>
            <person name="LaButti K."/>
            <person name="Riley R."/>
            <person name="Lipzen A."/>
            <person name="Clum A."/>
            <person name="Drula E."/>
            <person name="Henrissat B."/>
            <person name="Kohler A."/>
            <person name="Grigoriev I.V."/>
            <person name="Martin F.M."/>
            <person name="Hacquard S."/>
        </authorList>
    </citation>
    <scope>NUCLEOTIDE SEQUENCE</scope>
    <source>
        <strain evidence="2">MPI-SDFR-AT-0120</strain>
    </source>
</reference>
<evidence type="ECO:0000313" key="2">
    <source>
        <dbReference type="EMBL" id="KAH7083625.1"/>
    </source>
</evidence>
<name>A0A8K0R2K3_9PLEO</name>
<dbReference type="Proteomes" id="UP000813461">
    <property type="component" value="Unassembled WGS sequence"/>
</dbReference>
<sequence>MGAHLKQLMSTFSGHLRTASKILQSSEDTKVMILTIINHRHNDTIRMHTSSLDSFMARAAIESERRTEIASKALTESSLTRIATIVTVFYLPFNLTAAFFSTDLITYHENGSLKIRKAVWLFVATTLFVMGSTAVAFWLCKRAERKKKIVKDPLISVSS</sequence>
<feature type="transmembrane region" description="Helical" evidence="1">
    <location>
        <begin position="120"/>
        <end position="140"/>
    </location>
</feature>
<organism evidence="2 3">
    <name type="scientific">Paraphoma chrysanthemicola</name>
    <dbReference type="NCBI Taxonomy" id="798071"/>
    <lineage>
        <taxon>Eukaryota</taxon>
        <taxon>Fungi</taxon>
        <taxon>Dikarya</taxon>
        <taxon>Ascomycota</taxon>
        <taxon>Pezizomycotina</taxon>
        <taxon>Dothideomycetes</taxon>
        <taxon>Pleosporomycetidae</taxon>
        <taxon>Pleosporales</taxon>
        <taxon>Pleosporineae</taxon>
        <taxon>Phaeosphaeriaceae</taxon>
        <taxon>Paraphoma</taxon>
    </lineage>
</organism>
<keyword evidence="1" id="KW-0812">Transmembrane</keyword>
<feature type="transmembrane region" description="Helical" evidence="1">
    <location>
        <begin position="82"/>
        <end position="100"/>
    </location>
</feature>
<evidence type="ECO:0000313" key="3">
    <source>
        <dbReference type="Proteomes" id="UP000813461"/>
    </source>
</evidence>
<comment type="caution">
    <text evidence="2">The sequence shown here is derived from an EMBL/GenBank/DDBJ whole genome shotgun (WGS) entry which is preliminary data.</text>
</comment>
<keyword evidence="3" id="KW-1185">Reference proteome</keyword>
<proteinExistence type="predicted"/>
<keyword evidence="1" id="KW-0472">Membrane</keyword>
<accession>A0A8K0R2K3</accession>
<gene>
    <name evidence="2" type="ORF">FB567DRAFT_88469</name>
</gene>
<evidence type="ECO:0000256" key="1">
    <source>
        <dbReference type="SAM" id="Phobius"/>
    </source>
</evidence>